<evidence type="ECO:0000313" key="2">
    <source>
        <dbReference type="EMBL" id="MES1920509.1"/>
    </source>
</evidence>
<keyword evidence="3" id="KW-1185">Reference proteome</keyword>
<feature type="region of interest" description="Disordered" evidence="1">
    <location>
        <begin position="98"/>
        <end position="147"/>
    </location>
</feature>
<sequence>MNGTNAETQGEPTLDDSEALDLIGSQLLESINAMSFEEDGPSFRNKKIDSRKQSSFNGKTVQNGAAASTSKQNLPKSQNQQIGDVNFEEIYPKLAFFNLSKPKGKSSKQNKISNSAKSVAKQTRKNGKQNISANGSHSNKKTENSVWDKAISSKIKANNMKSKNLNIKKKTRTTEKNYFAEKKKRIKNVKTESVENDRKNGKILKFLPKWKYLKEKTLKNVQNTKTASKDKNFSEKQNFEKIGQKKNFNNFS</sequence>
<comment type="caution">
    <text evidence="2">The sequence shown here is derived from an EMBL/GenBank/DDBJ whole genome shotgun (WGS) entry which is preliminary data.</text>
</comment>
<feature type="compositionally biased region" description="Polar residues" evidence="1">
    <location>
        <begin position="109"/>
        <end position="121"/>
    </location>
</feature>
<feature type="region of interest" description="Disordered" evidence="1">
    <location>
        <begin position="38"/>
        <end position="82"/>
    </location>
</feature>
<feature type="compositionally biased region" description="Polar residues" evidence="1">
    <location>
        <begin position="53"/>
        <end position="82"/>
    </location>
</feature>
<accession>A0ABV2ALH6</accession>
<dbReference type="Proteomes" id="UP001439008">
    <property type="component" value="Unassembled WGS sequence"/>
</dbReference>
<evidence type="ECO:0000313" key="3">
    <source>
        <dbReference type="Proteomes" id="UP001439008"/>
    </source>
</evidence>
<feature type="region of interest" description="Disordered" evidence="1">
    <location>
        <begin position="224"/>
        <end position="252"/>
    </location>
</feature>
<name>A0ABV2ALH6_9EUKA</name>
<gene>
    <name evidence="2" type="ORF">MHBO_002175</name>
</gene>
<feature type="compositionally biased region" description="Polar residues" evidence="1">
    <location>
        <begin position="128"/>
        <end position="137"/>
    </location>
</feature>
<proteinExistence type="predicted"/>
<evidence type="ECO:0000256" key="1">
    <source>
        <dbReference type="SAM" id="MobiDB-lite"/>
    </source>
</evidence>
<feature type="compositionally biased region" description="Basic and acidic residues" evidence="1">
    <location>
        <begin position="227"/>
        <end position="243"/>
    </location>
</feature>
<organism evidence="2 3">
    <name type="scientific">Bonamia ostreae</name>
    <dbReference type="NCBI Taxonomy" id="126728"/>
    <lineage>
        <taxon>Eukaryota</taxon>
        <taxon>Sar</taxon>
        <taxon>Rhizaria</taxon>
        <taxon>Endomyxa</taxon>
        <taxon>Ascetosporea</taxon>
        <taxon>Haplosporida</taxon>
        <taxon>Bonamia</taxon>
    </lineage>
</organism>
<feature type="non-terminal residue" evidence="2">
    <location>
        <position position="252"/>
    </location>
</feature>
<reference evidence="2 3" key="1">
    <citation type="journal article" date="2024" name="BMC Biol.">
        <title>Comparative genomics of Ascetosporea gives new insight into the evolutionary basis for animal parasitism in Rhizaria.</title>
        <authorList>
            <person name="Hiltunen Thoren M."/>
            <person name="Onut-Brannstrom I."/>
            <person name="Alfjorden A."/>
            <person name="Peckova H."/>
            <person name="Swords F."/>
            <person name="Hooper C."/>
            <person name="Holzer A.S."/>
            <person name="Bass D."/>
            <person name="Burki F."/>
        </authorList>
    </citation>
    <scope>NUCLEOTIDE SEQUENCE [LARGE SCALE GENOMIC DNA]</scope>
    <source>
        <strain evidence="2">20-A016</strain>
    </source>
</reference>
<protein>
    <submittedName>
        <fullName evidence="2">Uncharacterized protein</fullName>
    </submittedName>
</protein>
<dbReference type="EMBL" id="JBDODL010000712">
    <property type="protein sequence ID" value="MES1920509.1"/>
    <property type="molecule type" value="Genomic_DNA"/>
</dbReference>